<proteinExistence type="predicted"/>
<gene>
    <name evidence="1" type="ORF">MRATA1EN1_LOCUS26432</name>
</gene>
<evidence type="ECO:0000313" key="2">
    <source>
        <dbReference type="Proteomes" id="UP001176941"/>
    </source>
</evidence>
<evidence type="ECO:0000313" key="1">
    <source>
        <dbReference type="EMBL" id="CAI9177470.1"/>
    </source>
</evidence>
<organism evidence="1 2">
    <name type="scientific">Rangifer tarandus platyrhynchus</name>
    <name type="common">Svalbard reindeer</name>
    <dbReference type="NCBI Taxonomy" id="3082113"/>
    <lineage>
        <taxon>Eukaryota</taxon>
        <taxon>Metazoa</taxon>
        <taxon>Chordata</taxon>
        <taxon>Craniata</taxon>
        <taxon>Vertebrata</taxon>
        <taxon>Euteleostomi</taxon>
        <taxon>Mammalia</taxon>
        <taxon>Eutheria</taxon>
        <taxon>Laurasiatheria</taxon>
        <taxon>Artiodactyla</taxon>
        <taxon>Ruminantia</taxon>
        <taxon>Pecora</taxon>
        <taxon>Cervidae</taxon>
        <taxon>Odocoileinae</taxon>
        <taxon>Rangifer</taxon>
    </lineage>
</organism>
<accession>A0ABN8ZVM0</accession>
<dbReference type="Proteomes" id="UP001176941">
    <property type="component" value="Chromosome 7"/>
</dbReference>
<keyword evidence="2" id="KW-1185">Reference proteome</keyword>
<sequence length="154" mass="16344">MLKSVPLTSVYHPFQPFCCLPPTTPAFCCLFYLSLPNLLLSFTSVPFASLLSVPGTCRQLASPSISALKQPGPCSSISVPVGALGVSPSALFSAELGRSPLRLHRAQLRVLLCLEVTSVDPFPSLSPHHTHSGLGAVVPKSFPPYFPPCLLSLC</sequence>
<protein>
    <submittedName>
        <fullName evidence="1">Uncharacterized protein</fullName>
    </submittedName>
</protein>
<name>A0ABN8ZVM0_RANTA</name>
<reference evidence="1" key="1">
    <citation type="submission" date="2023-04" db="EMBL/GenBank/DDBJ databases">
        <authorList>
            <consortium name="ELIXIR-Norway"/>
        </authorList>
    </citation>
    <scope>NUCLEOTIDE SEQUENCE [LARGE SCALE GENOMIC DNA]</scope>
</reference>
<dbReference type="EMBL" id="OX459943">
    <property type="protein sequence ID" value="CAI9177470.1"/>
    <property type="molecule type" value="Genomic_DNA"/>
</dbReference>